<organism evidence="1 2">
    <name type="scientific">Edaphobacter modestus</name>
    <dbReference type="NCBI Taxonomy" id="388466"/>
    <lineage>
        <taxon>Bacteria</taxon>
        <taxon>Pseudomonadati</taxon>
        <taxon>Acidobacteriota</taxon>
        <taxon>Terriglobia</taxon>
        <taxon>Terriglobales</taxon>
        <taxon>Acidobacteriaceae</taxon>
        <taxon>Edaphobacter</taxon>
    </lineage>
</organism>
<protein>
    <submittedName>
        <fullName evidence="1">Uncharacterized protein</fullName>
    </submittedName>
</protein>
<sequence>MCVVHDTLLWNAIATADAEEQICNAKSASRQSTVAVGTIIADRPPHRSPGCARLWFVLVKEYFYRLRNNDIGAALGIQVEDVFTRTGAVGAT</sequence>
<evidence type="ECO:0000313" key="2">
    <source>
        <dbReference type="Proteomes" id="UP000292958"/>
    </source>
</evidence>
<dbReference type="AlphaFoldDB" id="A0A4Q7YGE3"/>
<accession>A0A4Q7YGE3</accession>
<keyword evidence="2" id="KW-1185">Reference proteome</keyword>
<evidence type="ECO:0000313" key="1">
    <source>
        <dbReference type="EMBL" id="RZU35723.1"/>
    </source>
</evidence>
<dbReference type="EMBL" id="SHKW01000002">
    <property type="protein sequence ID" value="RZU35723.1"/>
    <property type="molecule type" value="Genomic_DNA"/>
</dbReference>
<comment type="caution">
    <text evidence="1">The sequence shown here is derived from an EMBL/GenBank/DDBJ whole genome shotgun (WGS) entry which is preliminary data.</text>
</comment>
<dbReference type="Proteomes" id="UP000292958">
    <property type="component" value="Unassembled WGS sequence"/>
</dbReference>
<reference evidence="1 2" key="1">
    <citation type="submission" date="2019-02" db="EMBL/GenBank/DDBJ databases">
        <title>Genomic Encyclopedia of Archaeal and Bacterial Type Strains, Phase II (KMG-II): from individual species to whole genera.</title>
        <authorList>
            <person name="Goeker M."/>
        </authorList>
    </citation>
    <scope>NUCLEOTIDE SEQUENCE [LARGE SCALE GENOMIC DNA]</scope>
    <source>
        <strain evidence="1 2">DSM 18101</strain>
    </source>
</reference>
<gene>
    <name evidence="1" type="ORF">BDD14_5817</name>
</gene>
<proteinExistence type="predicted"/>
<name>A0A4Q7YGE3_9BACT</name>